<keyword evidence="4" id="KW-1003">Cell membrane</keyword>
<dbReference type="InterPro" id="IPR051045">
    <property type="entry name" value="TonB-dependent_transducer"/>
</dbReference>
<dbReference type="GO" id="GO:0055085">
    <property type="term" value="P:transmembrane transport"/>
    <property type="evidence" value="ECO:0007669"/>
    <property type="project" value="InterPro"/>
</dbReference>
<evidence type="ECO:0000313" key="13">
    <source>
        <dbReference type="EMBL" id="SDY03412.1"/>
    </source>
</evidence>
<evidence type="ECO:0000313" key="14">
    <source>
        <dbReference type="Proteomes" id="UP000199249"/>
    </source>
</evidence>
<keyword evidence="7" id="KW-0653">Protein transport</keyword>
<dbReference type="Pfam" id="PF03544">
    <property type="entry name" value="TonB_C"/>
    <property type="match status" value="1"/>
</dbReference>
<evidence type="ECO:0000256" key="3">
    <source>
        <dbReference type="ARBA" id="ARBA00022448"/>
    </source>
</evidence>
<dbReference type="OrthoDB" id="883427at2"/>
<dbReference type="EMBL" id="FNOV01000005">
    <property type="protein sequence ID" value="SDY03412.1"/>
    <property type="molecule type" value="Genomic_DNA"/>
</dbReference>
<keyword evidence="9" id="KW-0472">Membrane</keyword>
<dbReference type="RefSeq" id="WP_092739059.1">
    <property type="nucleotide sequence ID" value="NZ_FNOV01000005.1"/>
</dbReference>
<feature type="signal peptide" evidence="11">
    <location>
        <begin position="1"/>
        <end position="21"/>
    </location>
</feature>
<feature type="chain" id="PRO_5011530099" evidence="11">
    <location>
        <begin position="22"/>
        <end position="168"/>
    </location>
</feature>
<dbReference type="InterPro" id="IPR006260">
    <property type="entry name" value="TonB/TolA_C"/>
</dbReference>
<keyword evidence="11" id="KW-0732">Signal</keyword>
<comment type="similarity">
    <text evidence="2">Belongs to the TonB family.</text>
</comment>
<keyword evidence="5" id="KW-0997">Cell inner membrane</keyword>
<accession>A0A1H3GJ79</accession>
<evidence type="ECO:0000256" key="8">
    <source>
        <dbReference type="ARBA" id="ARBA00022989"/>
    </source>
</evidence>
<gene>
    <name evidence="13" type="ORF">SAMN04488069_10556</name>
</gene>
<dbReference type="AlphaFoldDB" id="A0A1H3GJ79"/>
<feature type="region of interest" description="Disordered" evidence="10">
    <location>
        <begin position="32"/>
        <end position="62"/>
    </location>
</feature>
<evidence type="ECO:0000259" key="12">
    <source>
        <dbReference type="Pfam" id="PF03544"/>
    </source>
</evidence>
<dbReference type="PANTHER" id="PTHR33446">
    <property type="entry name" value="PROTEIN TONB-RELATED"/>
    <property type="match status" value="1"/>
</dbReference>
<keyword evidence="3" id="KW-0813">Transport</keyword>
<name>A0A1H3GJ79_9BACT</name>
<reference evidence="14" key="1">
    <citation type="submission" date="2016-10" db="EMBL/GenBank/DDBJ databases">
        <authorList>
            <person name="Varghese N."/>
            <person name="Submissions S."/>
        </authorList>
    </citation>
    <scope>NUCLEOTIDE SEQUENCE [LARGE SCALE GENOMIC DNA]</scope>
    <source>
        <strain evidence="14">CGMCC 1.8975</strain>
    </source>
</reference>
<feature type="domain" description="TonB C-terminal" evidence="12">
    <location>
        <begin position="101"/>
        <end position="168"/>
    </location>
</feature>
<evidence type="ECO:0000256" key="6">
    <source>
        <dbReference type="ARBA" id="ARBA00022692"/>
    </source>
</evidence>
<keyword evidence="8" id="KW-1133">Transmembrane helix</keyword>
<dbReference type="GO" id="GO:0015031">
    <property type="term" value="P:protein transport"/>
    <property type="evidence" value="ECO:0007669"/>
    <property type="project" value="UniProtKB-KW"/>
</dbReference>
<dbReference type="Proteomes" id="UP000199249">
    <property type="component" value="Unassembled WGS sequence"/>
</dbReference>
<sequence>MRTQHPLLLLVWLLLPAAAIAQNSYNRWDARPAAPIVPLPPKTNRQPTDRKPTPPTSAAPDSVALTTGKYVRVETMPSFLGGTQAMYTVISKNLKRPAGPRKRGSVLVQFTVLASGALSGIGVVLGRGLNPAYDAAAVAAVSRLLPFTPGKRGGQPVDMVLTVPIEFR</sequence>
<dbReference type="NCBIfam" id="TIGR01352">
    <property type="entry name" value="tonB_Cterm"/>
    <property type="match status" value="1"/>
</dbReference>
<proteinExistence type="inferred from homology"/>
<keyword evidence="6" id="KW-0812">Transmembrane</keyword>
<evidence type="ECO:0000256" key="4">
    <source>
        <dbReference type="ARBA" id="ARBA00022475"/>
    </source>
</evidence>
<dbReference type="Gene3D" id="3.30.1150.10">
    <property type="match status" value="1"/>
</dbReference>
<evidence type="ECO:0000256" key="9">
    <source>
        <dbReference type="ARBA" id="ARBA00023136"/>
    </source>
</evidence>
<evidence type="ECO:0000256" key="7">
    <source>
        <dbReference type="ARBA" id="ARBA00022927"/>
    </source>
</evidence>
<dbReference type="PANTHER" id="PTHR33446:SF2">
    <property type="entry name" value="PROTEIN TONB"/>
    <property type="match status" value="1"/>
</dbReference>
<dbReference type="InterPro" id="IPR037682">
    <property type="entry name" value="TonB_C"/>
</dbReference>
<protein>
    <submittedName>
        <fullName evidence="13">Protein TonB</fullName>
    </submittedName>
</protein>
<evidence type="ECO:0000256" key="1">
    <source>
        <dbReference type="ARBA" id="ARBA00004383"/>
    </source>
</evidence>
<dbReference type="STRING" id="651662.SAMN04488069_10556"/>
<evidence type="ECO:0000256" key="5">
    <source>
        <dbReference type="ARBA" id="ARBA00022519"/>
    </source>
</evidence>
<dbReference type="GO" id="GO:0031992">
    <property type="term" value="F:energy transducer activity"/>
    <property type="evidence" value="ECO:0007669"/>
    <property type="project" value="TreeGrafter"/>
</dbReference>
<dbReference type="SUPFAM" id="SSF74653">
    <property type="entry name" value="TolA/TonB C-terminal domain"/>
    <property type="match status" value="1"/>
</dbReference>
<evidence type="ECO:0000256" key="2">
    <source>
        <dbReference type="ARBA" id="ARBA00006555"/>
    </source>
</evidence>
<evidence type="ECO:0000256" key="11">
    <source>
        <dbReference type="SAM" id="SignalP"/>
    </source>
</evidence>
<comment type="subcellular location">
    <subcellularLocation>
        <location evidence="1">Cell inner membrane</location>
        <topology evidence="1">Single-pass membrane protein</topology>
        <orientation evidence="1">Periplasmic side</orientation>
    </subcellularLocation>
</comment>
<keyword evidence="14" id="KW-1185">Reference proteome</keyword>
<evidence type="ECO:0000256" key="10">
    <source>
        <dbReference type="SAM" id="MobiDB-lite"/>
    </source>
</evidence>
<organism evidence="13 14">
    <name type="scientific">Hymenobacter psychrophilus</name>
    <dbReference type="NCBI Taxonomy" id="651662"/>
    <lineage>
        <taxon>Bacteria</taxon>
        <taxon>Pseudomonadati</taxon>
        <taxon>Bacteroidota</taxon>
        <taxon>Cytophagia</taxon>
        <taxon>Cytophagales</taxon>
        <taxon>Hymenobacteraceae</taxon>
        <taxon>Hymenobacter</taxon>
    </lineage>
</organism>
<dbReference type="GO" id="GO:0098797">
    <property type="term" value="C:plasma membrane protein complex"/>
    <property type="evidence" value="ECO:0007669"/>
    <property type="project" value="TreeGrafter"/>
</dbReference>